<keyword evidence="2" id="KW-1277">Toxin-antitoxin system</keyword>
<keyword evidence="6" id="KW-0694">RNA-binding</keyword>
<accession>A0ABT8QU67</accession>
<dbReference type="RefSeq" id="WP_252470860.1">
    <property type="nucleotide sequence ID" value="NZ_JAMHFY010000018.1"/>
</dbReference>
<evidence type="ECO:0000313" key="9">
    <source>
        <dbReference type="Proteomes" id="UP001176021"/>
    </source>
</evidence>
<comment type="similarity">
    <text evidence="1">Belongs to the HicA mRNA interferase family.</text>
</comment>
<sequence>MRIPRDIDGKQLTILLAKYGYKVTRQTGSHIRLTSTICGEEHHVTIPDHSPLRIGTLSAVLVDIANYLNVSKDEIVIKLFTPRGHD</sequence>
<dbReference type="EMBL" id="JAMJEV010000014">
    <property type="protein sequence ID" value="MDO0824387.1"/>
    <property type="molecule type" value="Genomic_DNA"/>
</dbReference>
<dbReference type="InterPro" id="IPR012933">
    <property type="entry name" value="HicA_mRNA_interferase"/>
</dbReference>
<evidence type="ECO:0000256" key="5">
    <source>
        <dbReference type="ARBA" id="ARBA00022801"/>
    </source>
</evidence>
<evidence type="ECO:0000256" key="7">
    <source>
        <dbReference type="ARBA" id="ARBA00023016"/>
    </source>
</evidence>
<proteinExistence type="inferred from homology"/>
<keyword evidence="5" id="KW-0378">Hydrolase</keyword>
<evidence type="ECO:0000256" key="3">
    <source>
        <dbReference type="ARBA" id="ARBA00022722"/>
    </source>
</evidence>
<keyword evidence="4" id="KW-0255">Endonuclease</keyword>
<keyword evidence="3" id="KW-0540">Nuclease</keyword>
<protein>
    <submittedName>
        <fullName evidence="8">Type II toxin-antitoxin system HicA family toxin</fullName>
    </submittedName>
</protein>
<dbReference type="Proteomes" id="UP001176021">
    <property type="component" value="Unassembled WGS sequence"/>
</dbReference>
<dbReference type="SUPFAM" id="SSF54786">
    <property type="entry name" value="YcfA/nrd intein domain"/>
    <property type="match status" value="1"/>
</dbReference>
<evidence type="ECO:0000256" key="4">
    <source>
        <dbReference type="ARBA" id="ARBA00022759"/>
    </source>
</evidence>
<organism evidence="8 9">
    <name type="scientific">Desulfosporosinus nitroreducens</name>
    <dbReference type="NCBI Taxonomy" id="2018668"/>
    <lineage>
        <taxon>Bacteria</taxon>
        <taxon>Bacillati</taxon>
        <taxon>Bacillota</taxon>
        <taxon>Clostridia</taxon>
        <taxon>Eubacteriales</taxon>
        <taxon>Desulfitobacteriaceae</taxon>
        <taxon>Desulfosporosinus</taxon>
    </lineage>
</organism>
<keyword evidence="7" id="KW-0346">Stress response</keyword>
<evidence type="ECO:0000256" key="1">
    <source>
        <dbReference type="ARBA" id="ARBA00006620"/>
    </source>
</evidence>
<dbReference type="Gene3D" id="3.30.920.30">
    <property type="entry name" value="Hypothetical protein"/>
    <property type="match status" value="1"/>
</dbReference>
<keyword evidence="9" id="KW-1185">Reference proteome</keyword>
<evidence type="ECO:0000313" key="8">
    <source>
        <dbReference type="EMBL" id="MDO0824387.1"/>
    </source>
</evidence>
<comment type="caution">
    <text evidence="8">The sequence shown here is derived from an EMBL/GenBank/DDBJ whole genome shotgun (WGS) entry which is preliminary data.</text>
</comment>
<name>A0ABT8QU67_9FIRM</name>
<reference evidence="8" key="1">
    <citation type="submission" date="2022-05" db="EMBL/GenBank/DDBJ databases">
        <title>Expanded diversity of anoxic marine methylotrophy in a Black Sea sulfate reducing microorganism.</title>
        <authorList>
            <person name="Fischer P.Q."/>
            <person name="Stams A.J.M."/>
            <person name="Villanueva L."/>
            <person name="Sousa D.Z."/>
        </authorList>
    </citation>
    <scope>NUCLEOTIDE SEQUENCE</scope>
    <source>
        <strain evidence="8">P130</strain>
    </source>
</reference>
<evidence type="ECO:0000256" key="2">
    <source>
        <dbReference type="ARBA" id="ARBA00022649"/>
    </source>
</evidence>
<dbReference type="Pfam" id="PF07927">
    <property type="entry name" value="HicA_toxin"/>
    <property type="match status" value="1"/>
</dbReference>
<gene>
    <name evidence="8" type="ORF">M8H41_16220</name>
</gene>
<evidence type="ECO:0000256" key="6">
    <source>
        <dbReference type="ARBA" id="ARBA00022884"/>
    </source>
</evidence>
<dbReference type="InterPro" id="IPR038570">
    <property type="entry name" value="HicA_sf"/>
</dbReference>